<evidence type="ECO:0000313" key="2">
    <source>
        <dbReference type="Proteomes" id="UP000807504"/>
    </source>
</evidence>
<keyword evidence="2" id="KW-1185">Reference proteome</keyword>
<dbReference type="EMBL" id="JABXBU010002231">
    <property type="protein sequence ID" value="KAF8763544.1"/>
    <property type="molecule type" value="Genomic_DNA"/>
</dbReference>
<organism evidence="1 2">
    <name type="scientific">Argiope bruennichi</name>
    <name type="common">Wasp spider</name>
    <name type="synonym">Aranea bruennichi</name>
    <dbReference type="NCBI Taxonomy" id="94029"/>
    <lineage>
        <taxon>Eukaryota</taxon>
        <taxon>Metazoa</taxon>
        <taxon>Ecdysozoa</taxon>
        <taxon>Arthropoda</taxon>
        <taxon>Chelicerata</taxon>
        <taxon>Arachnida</taxon>
        <taxon>Araneae</taxon>
        <taxon>Araneomorphae</taxon>
        <taxon>Entelegynae</taxon>
        <taxon>Araneoidea</taxon>
        <taxon>Araneidae</taxon>
        <taxon>Argiope</taxon>
    </lineage>
</organism>
<name>A0A8T0E2N2_ARGBR</name>
<reference evidence="1" key="2">
    <citation type="submission" date="2020-06" db="EMBL/GenBank/DDBJ databases">
        <authorList>
            <person name="Sheffer M."/>
        </authorList>
    </citation>
    <scope>NUCLEOTIDE SEQUENCE</scope>
</reference>
<protein>
    <submittedName>
        <fullName evidence="1">Uncharacterized protein</fullName>
    </submittedName>
</protein>
<dbReference type="Proteomes" id="UP000807504">
    <property type="component" value="Unassembled WGS sequence"/>
</dbReference>
<evidence type="ECO:0000313" key="1">
    <source>
        <dbReference type="EMBL" id="KAF8763544.1"/>
    </source>
</evidence>
<comment type="caution">
    <text evidence="1">The sequence shown here is derived from an EMBL/GenBank/DDBJ whole genome shotgun (WGS) entry which is preliminary data.</text>
</comment>
<accession>A0A8T0E2N2</accession>
<gene>
    <name evidence="1" type="ORF">HNY73_021721</name>
</gene>
<reference evidence="1" key="1">
    <citation type="journal article" date="2020" name="bioRxiv">
        <title>Chromosome-level reference genome of the European wasp spider Argiope bruennichi: a resource for studies on range expansion and evolutionary adaptation.</title>
        <authorList>
            <person name="Sheffer M.M."/>
            <person name="Hoppe A."/>
            <person name="Krehenwinkel H."/>
            <person name="Uhl G."/>
            <person name="Kuss A.W."/>
            <person name="Jensen L."/>
            <person name="Jensen C."/>
            <person name="Gillespie R.G."/>
            <person name="Hoff K.J."/>
            <person name="Prost S."/>
        </authorList>
    </citation>
    <scope>NUCLEOTIDE SEQUENCE</scope>
</reference>
<sequence>MKLSLHSLSSVEPDWNEDIIAKGRKGFLYSLLVKADETDRCDSSSGLRILDRKMKYEKSTLELKKKRDL</sequence>
<dbReference type="AlphaFoldDB" id="A0A8T0E2N2"/>
<proteinExistence type="predicted"/>